<name>A0A0D2JQV6_9EURO</name>
<evidence type="ECO:0000256" key="6">
    <source>
        <dbReference type="ARBA" id="ARBA00022723"/>
    </source>
</evidence>
<feature type="active site" evidence="11">
    <location>
        <position position="161"/>
    </location>
</feature>
<evidence type="ECO:0000259" key="14">
    <source>
        <dbReference type="SMART" id="SM01060"/>
    </source>
</evidence>
<keyword evidence="5 10" id="KW-0349">Heme</keyword>
<dbReference type="Gene3D" id="3.40.50.880">
    <property type="match status" value="1"/>
</dbReference>
<evidence type="ECO:0000256" key="4">
    <source>
        <dbReference type="ARBA" id="ARBA00022559"/>
    </source>
</evidence>
<evidence type="ECO:0000256" key="11">
    <source>
        <dbReference type="PIRSR" id="PIRSR038927-1"/>
    </source>
</evidence>
<dbReference type="InterPro" id="IPR011614">
    <property type="entry name" value="Catalase_core"/>
</dbReference>
<dbReference type="PRINTS" id="PR00067">
    <property type="entry name" value="CATALASE"/>
</dbReference>
<dbReference type="PANTHER" id="PTHR42821:SF3">
    <property type="entry name" value="CATALASE B"/>
    <property type="match status" value="1"/>
</dbReference>
<evidence type="ECO:0000256" key="10">
    <source>
        <dbReference type="PIRNR" id="PIRNR038927"/>
    </source>
</evidence>
<keyword evidence="8 10" id="KW-0408">Iron</keyword>
<feature type="signal peptide" evidence="13">
    <location>
        <begin position="1"/>
        <end position="19"/>
    </location>
</feature>
<dbReference type="Proteomes" id="UP000053411">
    <property type="component" value="Unassembled WGS sequence"/>
</dbReference>
<dbReference type="GO" id="GO:0006979">
    <property type="term" value="P:response to oxidative stress"/>
    <property type="evidence" value="ECO:0007669"/>
    <property type="project" value="InterPro"/>
</dbReference>
<dbReference type="GO" id="GO:0046872">
    <property type="term" value="F:metal ion binding"/>
    <property type="evidence" value="ECO:0007669"/>
    <property type="project" value="UniProtKB-KW"/>
</dbReference>
<dbReference type="InterPro" id="IPR041399">
    <property type="entry name" value="Catalase_large_C"/>
</dbReference>
<dbReference type="PANTHER" id="PTHR42821">
    <property type="entry name" value="CATALASE"/>
    <property type="match status" value="1"/>
</dbReference>
<dbReference type="PIRSF" id="PIRSF038927">
    <property type="entry name" value="Catalase_clade2"/>
    <property type="match status" value="1"/>
</dbReference>
<dbReference type="InterPro" id="IPR020835">
    <property type="entry name" value="Catalase_sf"/>
</dbReference>
<dbReference type="InterPro" id="IPR043156">
    <property type="entry name" value="Catalase_clade2_helical"/>
</dbReference>
<evidence type="ECO:0000256" key="1">
    <source>
        <dbReference type="ARBA" id="ARBA00001971"/>
    </source>
</evidence>
<keyword evidence="16" id="KW-1185">Reference proteome</keyword>
<feature type="domain" description="Catalase core" evidence="14">
    <location>
        <begin position="43"/>
        <end position="430"/>
    </location>
</feature>
<dbReference type="AlphaFoldDB" id="A0A0D2JQV6"/>
<dbReference type="GeneID" id="27714196"/>
<dbReference type="GO" id="GO:0042744">
    <property type="term" value="P:hydrogen peroxide catabolic process"/>
    <property type="evidence" value="ECO:0007669"/>
    <property type="project" value="UniProtKB-UniRule"/>
</dbReference>
<feature type="chain" id="PRO_5002245085" description="Catalase" evidence="13">
    <location>
        <begin position="20"/>
        <end position="712"/>
    </location>
</feature>
<dbReference type="CDD" id="cd03132">
    <property type="entry name" value="GATase1_catalase"/>
    <property type="match status" value="1"/>
</dbReference>
<dbReference type="Pfam" id="PF18011">
    <property type="entry name" value="Catalase_C"/>
    <property type="match status" value="1"/>
</dbReference>
<evidence type="ECO:0000256" key="13">
    <source>
        <dbReference type="SAM" id="SignalP"/>
    </source>
</evidence>
<evidence type="ECO:0000256" key="5">
    <source>
        <dbReference type="ARBA" id="ARBA00022617"/>
    </source>
</evidence>
<reference evidence="15 16" key="1">
    <citation type="submission" date="2015-01" db="EMBL/GenBank/DDBJ databases">
        <title>The Genome Sequence of Fonsecaea multimorphosa CBS 102226.</title>
        <authorList>
            <consortium name="The Broad Institute Genomics Platform"/>
            <person name="Cuomo C."/>
            <person name="de Hoog S."/>
            <person name="Gorbushina A."/>
            <person name="Stielow B."/>
            <person name="Teixiera M."/>
            <person name="Abouelleil A."/>
            <person name="Chapman S.B."/>
            <person name="Priest M."/>
            <person name="Young S.K."/>
            <person name="Wortman J."/>
            <person name="Nusbaum C."/>
            <person name="Birren B."/>
        </authorList>
    </citation>
    <scope>NUCLEOTIDE SEQUENCE [LARGE SCALE GENOMIC DNA]</scope>
    <source>
        <strain evidence="15 16">CBS 102226</strain>
    </source>
</reference>
<protein>
    <recommendedName>
        <fullName evidence="3 10">Catalase</fullName>
        <ecNumber evidence="3 10">1.11.1.6</ecNumber>
    </recommendedName>
</protein>
<feature type="binding site" description="axial binding residue" evidence="12">
    <location>
        <position position="376"/>
    </location>
    <ligand>
        <name>heme</name>
        <dbReference type="ChEBI" id="CHEBI:30413"/>
    </ligand>
    <ligandPart>
        <name>Fe</name>
        <dbReference type="ChEBI" id="CHEBI:18248"/>
    </ligandPart>
</feature>
<dbReference type="EC" id="1.11.1.6" evidence="3 10"/>
<dbReference type="VEuPathDB" id="FungiDB:Z520_08450"/>
<comment type="similarity">
    <text evidence="2 10">Belongs to the catalase family.</text>
</comment>
<dbReference type="Gene3D" id="2.40.180.10">
    <property type="entry name" value="Catalase core domain"/>
    <property type="match status" value="1"/>
</dbReference>
<dbReference type="EMBL" id="KN848080">
    <property type="protein sequence ID" value="KIX95742.1"/>
    <property type="molecule type" value="Genomic_DNA"/>
</dbReference>
<keyword evidence="7 10" id="KW-0560">Oxidoreductase</keyword>
<evidence type="ECO:0000313" key="15">
    <source>
        <dbReference type="EMBL" id="KIX95742.1"/>
    </source>
</evidence>
<comment type="cofactor">
    <cofactor evidence="1 10 12">
        <name>heme</name>
        <dbReference type="ChEBI" id="CHEBI:30413"/>
    </cofactor>
</comment>
<dbReference type="Pfam" id="PF06628">
    <property type="entry name" value="Catalase-rel"/>
    <property type="match status" value="1"/>
</dbReference>
<dbReference type="RefSeq" id="XP_016629865.1">
    <property type="nucleotide sequence ID" value="XM_016778946.1"/>
</dbReference>
<dbReference type="PROSITE" id="PS51402">
    <property type="entry name" value="CATALASE_3"/>
    <property type="match status" value="1"/>
</dbReference>
<dbReference type="Gene3D" id="1.20.1370.20">
    <property type="match status" value="1"/>
</dbReference>
<evidence type="ECO:0000256" key="9">
    <source>
        <dbReference type="ARBA" id="ARBA00023324"/>
    </source>
</evidence>
<evidence type="ECO:0000313" key="16">
    <source>
        <dbReference type="Proteomes" id="UP000053411"/>
    </source>
</evidence>
<keyword evidence="4 10" id="KW-0575">Peroxidase</keyword>
<dbReference type="InterPro" id="IPR018028">
    <property type="entry name" value="Catalase"/>
</dbReference>
<dbReference type="InterPro" id="IPR010582">
    <property type="entry name" value="Catalase_immune_responsive"/>
</dbReference>
<accession>A0A0D2JQV6</accession>
<dbReference type="OrthoDB" id="6880011at2759"/>
<keyword evidence="13" id="KW-0732">Signal</keyword>
<evidence type="ECO:0000256" key="12">
    <source>
        <dbReference type="PIRSR" id="PIRSR038927-2"/>
    </source>
</evidence>
<organism evidence="15 16">
    <name type="scientific">Fonsecaea multimorphosa CBS 102226</name>
    <dbReference type="NCBI Taxonomy" id="1442371"/>
    <lineage>
        <taxon>Eukaryota</taxon>
        <taxon>Fungi</taxon>
        <taxon>Dikarya</taxon>
        <taxon>Ascomycota</taxon>
        <taxon>Pezizomycotina</taxon>
        <taxon>Eurotiomycetes</taxon>
        <taxon>Chaetothyriomycetidae</taxon>
        <taxon>Chaetothyriales</taxon>
        <taxon>Herpotrichiellaceae</taxon>
        <taxon>Fonsecaea</taxon>
    </lineage>
</organism>
<evidence type="ECO:0000256" key="3">
    <source>
        <dbReference type="ARBA" id="ARBA00012314"/>
    </source>
</evidence>
<gene>
    <name evidence="15" type="ORF">Z520_08450</name>
</gene>
<dbReference type="Pfam" id="PF00199">
    <property type="entry name" value="Catalase"/>
    <property type="match status" value="1"/>
</dbReference>
<feature type="active site" evidence="11">
    <location>
        <position position="89"/>
    </location>
</feature>
<keyword evidence="6 10" id="KW-0479">Metal-binding</keyword>
<dbReference type="InterPro" id="IPR029062">
    <property type="entry name" value="Class_I_gatase-like"/>
</dbReference>
<keyword evidence="9 10" id="KW-0376">Hydrogen peroxide</keyword>
<sequence>MLCRNLLWATFLVCATVEAQDATDSKLGQLQAATIDTEGQTETTDNGVQANSNNSLRAGPRGYVLLEDTVVRKKLLHFDRERAPERVVHALGHGAYGMFQSYADWSNLTMACWLQNNATSEVFSRFSVVVSSTGGSEVQRDTHGFATKIYSPCGNQDLVGNHVPSFFINDGSEFPDLIHAVKFESDKGFPTGGSAHTTAYDFFAQHPEGAAQLMYVLSDLGIPRDIRHISGNGIHTYRFINGQGNSTLFKWYWVPVLGHRSLVYDEVTTLAGKNANFQRMDLYNNIANGIFPEWEFAVQLFPDDGTYMWQGYDLTEPTQIIPFEVMPPMKLGKLTLNRNPTNFFAEPESISFAPSNVVDGVSWVPDALLQWRLMSYDDTSTHRHNSPNGYTLPINRPIAPIYNNYRDGYMQPSLFKGESTSSPDGIGGVQPADPAQALMYAGISSMGKIGRYRNLNYDWAAQARAFWGTLDAYGQQHVVDAYRFELGHVTDPNVTMTYINTILNPIDNCLARRVAYGIGAEMPAVGTGGPITQPGSNNSYPSLYPLNPGVEPNKSNAGLTVAIIADDNILTMSDLQAMQPMLFSQQVGFDIVAPHVGMLASSVNATSSYTLTSEVMYDAVFIGSSANGSISTTPNSMAASHFILDAYAHGKPIAALGSNGARLLQSLQLNVNSSMGVYAGNVQTVTMNVLDALSGPARFFQRFAVDDPAICM</sequence>
<dbReference type="SUPFAM" id="SSF56634">
    <property type="entry name" value="Heme-dependent catalase-like"/>
    <property type="match status" value="1"/>
</dbReference>
<dbReference type="SMART" id="SM01060">
    <property type="entry name" value="Catalase"/>
    <property type="match status" value="1"/>
</dbReference>
<comment type="catalytic activity">
    <reaction evidence="10">
        <text>2 H2O2 = O2 + 2 H2O</text>
        <dbReference type="Rhea" id="RHEA:20309"/>
        <dbReference type="ChEBI" id="CHEBI:15377"/>
        <dbReference type="ChEBI" id="CHEBI:15379"/>
        <dbReference type="ChEBI" id="CHEBI:16240"/>
        <dbReference type="EC" id="1.11.1.6"/>
    </reaction>
</comment>
<evidence type="ECO:0000256" key="8">
    <source>
        <dbReference type="ARBA" id="ARBA00023004"/>
    </source>
</evidence>
<evidence type="ECO:0000256" key="2">
    <source>
        <dbReference type="ARBA" id="ARBA00005329"/>
    </source>
</evidence>
<dbReference type="GO" id="GO:0005829">
    <property type="term" value="C:cytosol"/>
    <property type="evidence" value="ECO:0007669"/>
    <property type="project" value="TreeGrafter"/>
</dbReference>
<evidence type="ECO:0000256" key="7">
    <source>
        <dbReference type="ARBA" id="ARBA00023002"/>
    </source>
</evidence>
<proteinExistence type="inferred from homology"/>
<dbReference type="GO" id="GO:0004096">
    <property type="term" value="F:catalase activity"/>
    <property type="evidence" value="ECO:0007669"/>
    <property type="project" value="UniProtKB-UniRule"/>
</dbReference>
<dbReference type="SUPFAM" id="SSF52317">
    <property type="entry name" value="Class I glutamine amidotransferase-like"/>
    <property type="match status" value="1"/>
</dbReference>
<dbReference type="STRING" id="1442371.A0A0D2JQV6"/>
<dbReference type="GO" id="GO:0020037">
    <property type="term" value="F:heme binding"/>
    <property type="evidence" value="ECO:0007669"/>
    <property type="project" value="UniProtKB-UniRule"/>
</dbReference>
<dbReference type="InterPro" id="IPR024712">
    <property type="entry name" value="Catalase_clade2"/>
</dbReference>
<comment type="function">
    <text evidence="10">Occurs in almost all aerobically respiring organisms and serves to protect cells from the toxic effects of hydrogen peroxide.</text>
</comment>